<dbReference type="Proteomes" id="UP000248806">
    <property type="component" value="Unassembled WGS sequence"/>
</dbReference>
<evidence type="ECO:0000313" key="2">
    <source>
        <dbReference type="EMBL" id="PZW25362.1"/>
    </source>
</evidence>
<gene>
    <name evidence="2" type="ORF">EI42_04414</name>
</gene>
<protein>
    <recommendedName>
        <fullName evidence="4">TrbL/VirB6 plasmid conjugal transfer protein</fullName>
    </recommendedName>
</protein>
<feature type="transmembrane region" description="Helical" evidence="1">
    <location>
        <begin position="230"/>
        <end position="250"/>
    </location>
</feature>
<feature type="transmembrane region" description="Helical" evidence="1">
    <location>
        <begin position="201"/>
        <end position="223"/>
    </location>
</feature>
<dbReference type="AlphaFoldDB" id="A0A326U5R5"/>
<accession>A0A326U5R5</accession>
<keyword evidence="1" id="KW-0812">Transmembrane</keyword>
<dbReference type="RefSeq" id="WP_111324739.1">
    <property type="nucleotide sequence ID" value="NZ_BIFX01000002.1"/>
</dbReference>
<comment type="caution">
    <text evidence="2">The sequence shown here is derived from an EMBL/GenBank/DDBJ whole genome shotgun (WGS) entry which is preliminary data.</text>
</comment>
<evidence type="ECO:0000313" key="3">
    <source>
        <dbReference type="Proteomes" id="UP000248806"/>
    </source>
</evidence>
<dbReference type="OrthoDB" id="164768at2"/>
<name>A0A326U5R5_THEHA</name>
<sequence>MFHFDLLQWLVDRLTELLLVLSSPIHPFIDLIGTTPLHFTTQNAIVHHAWAVMVGAADLSLGLVLVVGTIQIMYGQSVGALRMPIGQFVAKVLFTALLIHLSAFIGEQLLLLNNLLCEAVRGNVQDFILKVNDGQLFSNGQLLIVAIVLVILFCITFFRIIFQCIKRVVRFNLLFILSGPALLTSAHPYTASVCSMWARMYIATIFEQFLQFLTFGLGFQFLIATKQTGLTGLLLATAMLSMTAEIPGLLSRFTAVTGGNAREGIGALAGTAVKAVTLLV</sequence>
<evidence type="ECO:0008006" key="4">
    <source>
        <dbReference type="Google" id="ProtNLM"/>
    </source>
</evidence>
<feature type="transmembrane region" description="Helical" evidence="1">
    <location>
        <begin position="169"/>
        <end position="189"/>
    </location>
</feature>
<feature type="transmembrane region" description="Helical" evidence="1">
    <location>
        <begin position="88"/>
        <end position="106"/>
    </location>
</feature>
<organism evidence="2 3">
    <name type="scientific">Thermosporothrix hazakensis</name>
    <dbReference type="NCBI Taxonomy" id="644383"/>
    <lineage>
        <taxon>Bacteria</taxon>
        <taxon>Bacillati</taxon>
        <taxon>Chloroflexota</taxon>
        <taxon>Ktedonobacteria</taxon>
        <taxon>Ktedonobacterales</taxon>
        <taxon>Thermosporotrichaceae</taxon>
        <taxon>Thermosporothrix</taxon>
    </lineage>
</organism>
<feature type="transmembrane region" description="Helical" evidence="1">
    <location>
        <begin position="45"/>
        <end position="67"/>
    </location>
</feature>
<reference evidence="2 3" key="1">
    <citation type="submission" date="2018-06" db="EMBL/GenBank/DDBJ databases">
        <title>Genomic Encyclopedia of Archaeal and Bacterial Type Strains, Phase II (KMG-II): from individual species to whole genera.</title>
        <authorList>
            <person name="Goeker M."/>
        </authorList>
    </citation>
    <scope>NUCLEOTIDE SEQUENCE [LARGE SCALE GENOMIC DNA]</scope>
    <source>
        <strain evidence="2 3">ATCC BAA-1881</strain>
    </source>
</reference>
<keyword evidence="3" id="KW-1185">Reference proteome</keyword>
<proteinExistence type="predicted"/>
<dbReference type="EMBL" id="QKUF01000019">
    <property type="protein sequence ID" value="PZW25362.1"/>
    <property type="molecule type" value="Genomic_DNA"/>
</dbReference>
<keyword evidence="1" id="KW-0472">Membrane</keyword>
<feature type="transmembrane region" description="Helical" evidence="1">
    <location>
        <begin position="142"/>
        <end position="162"/>
    </location>
</feature>
<evidence type="ECO:0000256" key="1">
    <source>
        <dbReference type="SAM" id="Phobius"/>
    </source>
</evidence>
<keyword evidence="1" id="KW-1133">Transmembrane helix</keyword>